<evidence type="ECO:0000256" key="3">
    <source>
        <dbReference type="ARBA" id="ARBA00022448"/>
    </source>
</evidence>
<dbReference type="EMBL" id="JAEPRE010000041">
    <property type="protein sequence ID" value="KAG2235016.1"/>
    <property type="molecule type" value="Genomic_DNA"/>
</dbReference>
<evidence type="ECO:0000256" key="6">
    <source>
        <dbReference type="ARBA" id="ARBA00023136"/>
    </source>
</evidence>
<dbReference type="SMART" id="SM00423">
    <property type="entry name" value="PSI"/>
    <property type="match status" value="1"/>
</dbReference>
<dbReference type="GO" id="GO:0061617">
    <property type="term" value="C:MICOS complex"/>
    <property type="evidence" value="ECO:0007669"/>
    <property type="project" value="UniProtKB-UniRule"/>
</dbReference>
<keyword evidence="3" id="KW-0813">Transport</keyword>
<feature type="transmembrane region" description="Helical" evidence="8">
    <location>
        <begin position="87"/>
        <end position="107"/>
    </location>
</feature>
<feature type="domain" description="Major facilitator superfamily (MFS) profile" evidence="10">
    <location>
        <begin position="49"/>
        <end position="530"/>
    </location>
</feature>
<keyword evidence="8" id="KW-0999">Mitochondrion inner membrane</keyword>
<dbReference type="Pfam" id="PF09769">
    <property type="entry name" value="ApoO"/>
    <property type="match status" value="1"/>
</dbReference>
<evidence type="ECO:0000256" key="7">
    <source>
        <dbReference type="ARBA" id="ARBA00023180"/>
    </source>
</evidence>
<evidence type="ECO:0000313" key="11">
    <source>
        <dbReference type="EMBL" id="KAG2235016.1"/>
    </source>
</evidence>
<dbReference type="PROSITE" id="PS50850">
    <property type="entry name" value="MFS"/>
    <property type="match status" value="1"/>
</dbReference>
<gene>
    <name evidence="11" type="ORF">INT48_000258</name>
</gene>
<keyword evidence="7" id="KW-0325">Glycoprotein</keyword>
<accession>A0A8H7STZ3</accession>
<feature type="transmembrane region" description="Helical" evidence="8">
    <location>
        <begin position="475"/>
        <end position="496"/>
    </location>
</feature>
<dbReference type="InterPro" id="IPR003663">
    <property type="entry name" value="Sugar/inositol_transpt"/>
</dbReference>
<dbReference type="NCBIfam" id="TIGR00879">
    <property type="entry name" value="SP"/>
    <property type="match status" value="1"/>
</dbReference>
<comment type="function">
    <text evidence="8">Component of the MICOS complex, a large protein complex of the mitochondrial inner membrane that plays crucial roles in the maintenance of crista junctions, inner membrane architecture, and formation of contact sites to the outer membrane.</text>
</comment>
<feature type="transmembrane region" description="Helical" evidence="8">
    <location>
        <begin position="327"/>
        <end position="347"/>
    </location>
</feature>
<feature type="transmembrane region" description="Helical" evidence="8">
    <location>
        <begin position="440"/>
        <end position="463"/>
    </location>
</feature>
<dbReference type="CDD" id="cd17360">
    <property type="entry name" value="MFS_HMIT_like"/>
    <property type="match status" value="1"/>
</dbReference>
<dbReference type="PANTHER" id="PTHR14374:SF0">
    <property type="entry name" value="TRAFFICKING PROTEIN PARTICLE COMPLEX SUBUNIT 11"/>
    <property type="match status" value="1"/>
</dbReference>
<comment type="subcellular location">
    <subcellularLocation>
        <location evidence="1">Membrane</location>
        <topology evidence="1">Multi-pass membrane protein</topology>
    </subcellularLocation>
    <subcellularLocation>
        <location evidence="8">Mitochondrion inner membrane</location>
    </subcellularLocation>
</comment>
<dbReference type="SUPFAM" id="SSF103473">
    <property type="entry name" value="MFS general substrate transporter"/>
    <property type="match status" value="1"/>
</dbReference>
<dbReference type="InterPro" id="IPR005828">
    <property type="entry name" value="MFS_sugar_transport-like"/>
</dbReference>
<evidence type="ECO:0000256" key="9">
    <source>
        <dbReference type="SAM" id="MobiDB-lite"/>
    </source>
</evidence>
<dbReference type="PROSITE" id="PS00217">
    <property type="entry name" value="SUGAR_TRANSPORT_2"/>
    <property type="match status" value="1"/>
</dbReference>
<organism evidence="11 12">
    <name type="scientific">Thamnidium elegans</name>
    <dbReference type="NCBI Taxonomy" id="101142"/>
    <lineage>
        <taxon>Eukaryota</taxon>
        <taxon>Fungi</taxon>
        <taxon>Fungi incertae sedis</taxon>
        <taxon>Mucoromycota</taxon>
        <taxon>Mucoromycotina</taxon>
        <taxon>Mucoromycetes</taxon>
        <taxon>Mucorales</taxon>
        <taxon>Mucorineae</taxon>
        <taxon>Mucoraceae</taxon>
        <taxon>Thamnidium</taxon>
    </lineage>
</organism>
<dbReference type="PANTHER" id="PTHR14374">
    <property type="entry name" value="FOIE GRAS"/>
    <property type="match status" value="1"/>
</dbReference>
<dbReference type="PRINTS" id="PR00171">
    <property type="entry name" value="SUGRTRNSPORT"/>
</dbReference>
<dbReference type="InterPro" id="IPR011990">
    <property type="entry name" value="TPR-like_helical_dom_sf"/>
</dbReference>
<keyword evidence="6 8" id="KW-0472">Membrane</keyword>
<name>A0A8H7STZ3_9FUNG</name>
<evidence type="ECO:0000256" key="1">
    <source>
        <dbReference type="ARBA" id="ARBA00004141"/>
    </source>
</evidence>
<feature type="region of interest" description="Disordered" evidence="9">
    <location>
        <begin position="1043"/>
        <end position="1063"/>
    </location>
</feature>
<feature type="transmembrane region" description="Helical" evidence="8">
    <location>
        <begin position="45"/>
        <end position="67"/>
    </location>
</feature>
<dbReference type="Pfam" id="PF07919">
    <property type="entry name" value="Gryzun"/>
    <property type="match status" value="1"/>
</dbReference>
<proteinExistence type="inferred from homology"/>
<feature type="transmembrane region" description="Helical" evidence="8">
    <location>
        <begin position="204"/>
        <end position="223"/>
    </location>
</feature>
<keyword evidence="4 8" id="KW-0812">Transmembrane</keyword>
<feature type="transmembrane region" description="Helical" evidence="8">
    <location>
        <begin position="173"/>
        <end position="198"/>
    </location>
</feature>
<comment type="subunit">
    <text evidence="8">Component of the mitochondrial contact site and cristae organizing system (MICOS) complex.</text>
</comment>
<evidence type="ECO:0000256" key="4">
    <source>
        <dbReference type="ARBA" id="ARBA00022692"/>
    </source>
</evidence>
<evidence type="ECO:0000256" key="5">
    <source>
        <dbReference type="ARBA" id="ARBA00022989"/>
    </source>
</evidence>
<feature type="transmembrane region" description="Helical" evidence="8">
    <location>
        <begin position="114"/>
        <end position="134"/>
    </location>
</feature>
<dbReference type="Pfam" id="PF11817">
    <property type="entry name" value="Foie-gras_1"/>
    <property type="match status" value="1"/>
</dbReference>
<keyword evidence="12" id="KW-1185">Reference proteome</keyword>
<dbReference type="Gene3D" id="1.20.1250.20">
    <property type="entry name" value="MFS general substrate transporter like domains"/>
    <property type="match status" value="2"/>
</dbReference>
<comment type="caution">
    <text evidence="11">The sequence shown here is derived from an EMBL/GenBank/DDBJ whole genome shotgun (WGS) entry which is preliminary data.</text>
</comment>
<keyword evidence="5 8" id="KW-1133">Transmembrane helix</keyword>
<feature type="transmembrane region" description="Helical" evidence="8">
    <location>
        <begin position="645"/>
        <end position="664"/>
    </location>
</feature>
<feature type="transmembrane region" description="Helical" evidence="8">
    <location>
        <begin position="354"/>
        <end position="375"/>
    </location>
</feature>
<dbReference type="InterPro" id="IPR019166">
    <property type="entry name" value="MIC26/MIC27"/>
</dbReference>
<dbReference type="Pfam" id="PF00083">
    <property type="entry name" value="Sugar_tr"/>
    <property type="match status" value="2"/>
</dbReference>
<keyword evidence="8" id="KW-0496">Mitochondrion</keyword>
<evidence type="ECO:0000256" key="2">
    <source>
        <dbReference type="ARBA" id="ARBA00010992"/>
    </source>
</evidence>
<feature type="transmembrane region" description="Helical" evidence="8">
    <location>
        <begin position="140"/>
        <end position="161"/>
    </location>
</feature>
<feature type="transmembrane region" description="Helical" evidence="8">
    <location>
        <begin position="284"/>
        <end position="307"/>
    </location>
</feature>
<evidence type="ECO:0000259" key="10">
    <source>
        <dbReference type="PROSITE" id="PS50850"/>
    </source>
</evidence>
<dbReference type="GO" id="GO:0042407">
    <property type="term" value="P:cristae formation"/>
    <property type="evidence" value="ECO:0007669"/>
    <property type="project" value="InterPro"/>
</dbReference>
<dbReference type="Proteomes" id="UP000613177">
    <property type="component" value="Unassembled WGS sequence"/>
</dbReference>
<dbReference type="InterPro" id="IPR005829">
    <property type="entry name" value="Sugar_transporter_CS"/>
</dbReference>
<dbReference type="InterPro" id="IPR021773">
    <property type="entry name" value="TPC11"/>
</dbReference>
<reference evidence="11" key="1">
    <citation type="submission" date="2021-01" db="EMBL/GenBank/DDBJ databases">
        <title>Metabolic potential, ecology and presence of endohyphal bacteria is reflected in genomic diversity of Mucoromycotina.</title>
        <authorList>
            <person name="Muszewska A."/>
            <person name="Okrasinska A."/>
            <person name="Steczkiewicz K."/>
            <person name="Drgas O."/>
            <person name="Orlowska M."/>
            <person name="Perlinska-Lenart U."/>
            <person name="Aleksandrzak-Piekarczyk T."/>
            <person name="Szatraj K."/>
            <person name="Zielenkiewicz U."/>
            <person name="Pilsyk S."/>
            <person name="Malc E."/>
            <person name="Mieczkowski P."/>
            <person name="Kruszewska J.S."/>
            <person name="Biernat P."/>
            <person name="Pawlowska J."/>
        </authorList>
    </citation>
    <scope>NUCLEOTIDE SEQUENCE</scope>
    <source>
        <strain evidence="11">WA0000018081</strain>
    </source>
</reference>
<dbReference type="SUPFAM" id="SSF58113">
    <property type="entry name" value="Apolipoprotein A-I"/>
    <property type="match status" value="1"/>
</dbReference>
<evidence type="ECO:0000313" key="12">
    <source>
        <dbReference type="Proteomes" id="UP000613177"/>
    </source>
</evidence>
<protein>
    <recommendedName>
        <fullName evidence="8">MICOS complex subunit</fullName>
    </recommendedName>
</protein>
<dbReference type="PROSITE" id="PS00216">
    <property type="entry name" value="SUGAR_TRANSPORT_1"/>
    <property type="match status" value="2"/>
</dbReference>
<feature type="transmembrane region" description="Helical" evidence="8">
    <location>
        <begin position="508"/>
        <end position="526"/>
    </location>
</feature>
<dbReference type="GO" id="GO:0022857">
    <property type="term" value="F:transmembrane transporter activity"/>
    <property type="evidence" value="ECO:0007669"/>
    <property type="project" value="InterPro"/>
</dbReference>
<dbReference type="InterPro" id="IPR036259">
    <property type="entry name" value="MFS_trans_sf"/>
</dbReference>
<dbReference type="InterPro" id="IPR012880">
    <property type="entry name" value="Gryzun"/>
</dbReference>
<dbReference type="Gene3D" id="1.20.120.20">
    <property type="entry name" value="Apolipoprotein"/>
    <property type="match status" value="1"/>
</dbReference>
<sequence length="1995" mass="222206">MSLRNLKKGHSETTKEVVLDPHEEIYEPHEEISDESEMTGKASPFVYLLVICVCVGGFLFGYDTGVISGAMTLLHDEFEMTNTMKELVVGGTTFGAIFGGFGAGVLSDRFGRKILVIVSSVIFIAGALILALAPNYGVLLFGRVVVGLAVGIASMIVPVYVSELSPKHIRGRLTTLNTLVITFGQVMAYVMNIAFATVPEGWRYMFGVAGIPALFQFVIMPFLPESPRRLIAIGKIDEAKSAIRKVYGDSVTDTFIDREVKMIDDDIHVCRSGSFKDFLHRDNFMPLIIACILQAAQQLSGFNAAMYYAATILQMAGFKSNEGATSVAIIVAATNMVFTAIAITVIDKVGRRKMLLFTMLGMIAGLIALGATFAAQQGFVTKQDFCDAYSGNCARCVLDYDCGWSASQNICIPQKGNLEDLFQSTTGCPAQSQDKAITGVLLTFLVIYVASYALGLGYIPWLAQAEMFPMSIRGKANGVATAVNWICNLAISTSFLSLTDAVTTAGTFWFYAGLSIVLWLMLIRLMPETAAAAGTAWVATTPVVFAEEKRTKLSIYDEPEPEVVIIESPTKLEEQVYIAQKLANETLEEGKTHVNSFVQRIQQLENDVTSNIESTIDKDEEIFPNALYIGVAALAGTIIARKRNIVLRFLTSSTLAIGTSYYLLPKTSHNVQAQLEKAEKNYPHVLAVHEKINESVFGVRKQVDDTVAQLRGAVDENANKLRQQIQENTDKVKSQVNSAVGSTSTEAKDKFDEVKKNVESMYSTRSNNPVMYSYPPEYLLHPVPVLAVYGLTTTDETSLLVDVEPTEDAKRSSRSGLVHSLTSILTAKTEYTLYEATRYLTSNQTPPFKVITVSKDYVLPQKQLAASPNLPLPHSNLSPLCHNSPLYPDGIMTPLWIKKHLYSPSVMVGFYDLWELQGEPGSAPKPKRETGPLASQVLIDPTEREHDHNLSTEINTKRKYFQDKGIKFAAVIILKQRYTDASIEERLSSIRKQCGLDTKSSFFTVAPGTTTELQDFANNLYRALHEPAIQFYSNRLKKIRKKKSKLPSPAMVPRATPDLSSTDPQPLSITGWMLRYDFKAAFFQEAKQEIDGALKSYEAAYNIISDMLAPTSSITMGHVNLQVHEKRWKEARVLADCINVKICKFYLYMNDPTAALGQLNGHLHMFQSYSPTWGMGEQTFEYWAWLSKQYRIFADIIDAAIHAGYKVPVPTAYLTSVSGTPGSPLLGNPTTGFTSTSGCNPGAILQHPGFYYHLAAMCCAERRRRFLELERSTETATTEPSPQLISEKLVDHSSLTIELLTKSYEQFKRYRNGRMTLYLAAEIAGTYYETGKFEMAIKFFERIGKTYRKEKWHMVLTSILRWSLRCAKELGSWERAIECLVELLADDLPMPDNKRIDIQKELMDILTVHPGANLEEHTTPLVIQMDQINAFTECHVQIKNQTHFVGAPIEYQVTLKTNKSSPPNTLRFSSVKIVFSDARYNVVLKDSGIETEQKILGLIDFSDALKKVVTGEDEYLDWYTADADLRVSKNQTKVLQGSLVPEDCGELKILSVSFNLITPHWKVELNYPVDKTTEDQPVTRRKWLESLSDKLVYKILDGRGYHSTVNVMQKPPSIDLKFEHAAPALLDELFKLDIIMTSSETEPVEATIHAEIKNSEGAVIEDYIAFTMDDDNEDIGSVKETTVGRIEPGQSASKSIFLHGGNVTGSRLISITVKYTIVGKDASLPVEKSESLRIPFIAPFDANFELCAQSEKLQKSIAPDLEYAERWLMVAAIRCFSAWDLDIKNVQLENNEAFSHQYTSLSLISRMDDFDNQPTTDVTELQSAVPAGTIVINWKRSGGHDKYYKSVIRLPSIKFQNQDLVVVADIPSEIYLNEPFTLSYTVYNPTEYLADYTASIELSEAFVFSGYKMLKSRVLPLSRVSYQYTCYPLLAGKVKLPRLKVMATQQQSGEKEVPVEIAGTGISIALDNDLQPRQSSTPDLTQQPVLAFVNAKRKF</sequence>
<dbReference type="SUPFAM" id="SSF48452">
    <property type="entry name" value="TPR-like"/>
    <property type="match status" value="1"/>
</dbReference>
<comment type="similarity">
    <text evidence="2">Belongs to the major facilitator superfamily. Sugar transporter (TC 2.A.1.1) family.</text>
</comment>
<dbReference type="InterPro" id="IPR016201">
    <property type="entry name" value="PSI"/>
</dbReference>
<dbReference type="InterPro" id="IPR020846">
    <property type="entry name" value="MFS_dom"/>
</dbReference>
<evidence type="ECO:0000256" key="8">
    <source>
        <dbReference type="RuleBase" id="RU363021"/>
    </source>
</evidence>